<dbReference type="NCBIfam" id="TIGR01730">
    <property type="entry name" value="RND_mfp"/>
    <property type="match status" value="1"/>
</dbReference>
<evidence type="ECO:0000259" key="3">
    <source>
        <dbReference type="Pfam" id="PF25954"/>
    </source>
</evidence>
<dbReference type="SUPFAM" id="SSF111369">
    <property type="entry name" value="HlyD-like secretion proteins"/>
    <property type="match status" value="1"/>
</dbReference>
<dbReference type="InterPro" id="IPR058627">
    <property type="entry name" value="MdtA-like_C"/>
</dbReference>
<reference evidence="5 6" key="1">
    <citation type="submission" date="2016-11" db="EMBL/GenBank/DDBJ databases">
        <title>Mixed transmission modes and dynamic genome evolution in an obligate animal-bacterial symbiosis.</title>
        <authorList>
            <person name="Russell S.L."/>
            <person name="Corbett-Detig R.B."/>
            <person name="Cavanaugh C.M."/>
        </authorList>
    </citation>
    <scope>NUCLEOTIDE SEQUENCE [LARGE SCALE GENOMIC DNA]</scope>
    <source>
        <strain evidence="5">Se-Cadez</strain>
    </source>
</reference>
<evidence type="ECO:0000256" key="1">
    <source>
        <dbReference type="ARBA" id="ARBA00009477"/>
    </source>
</evidence>
<evidence type="ECO:0000259" key="4">
    <source>
        <dbReference type="Pfam" id="PF25967"/>
    </source>
</evidence>
<dbReference type="GO" id="GO:0015562">
    <property type="term" value="F:efflux transmembrane transporter activity"/>
    <property type="evidence" value="ECO:0007669"/>
    <property type="project" value="TreeGrafter"/>
</dbReference>
<feature type="coiled-coil region" evidence="2">
    <location>
        <begin position="102"/>
        <end position="165"/>
    </location>
</feature>
<sequence>MITRHTRLIISLLALATAAAGIWYINRPKPIELAVDTAEPGLVEETVANTRAGTVKACRRAKLSPGIGGQIAVLEIKEGDKVRSGTLLLSLWNKDLMSEITLTQAEAAAAEASARSACLQAQVARREANRVGRLRKSGAVSIDTVDKAETEAQAMQASCESANASARVATARVEVIRSQLERTQLIAPFDGIVAEINGELNEYVTPSPPGIVTPPAVDLIDNTCFYVAAPIDEVDAPKITVEQTARVSLDAFDDRRFPGTVRRIAPYVLDLEKQARTVNVEVEFTNPEDIKSLLAGYSADVEIILDMRKQALRIPTEAVLEDDHIYLLLEDEGILEKRKIETGMSNWDHTEVTDGLKAGDLVVTSVDRDGVEDGALATREKDKKP</sequence>
<accession>A0A1T2KSJ1</accession>
<organism evidence="5 6">
    <name type="scientific">Solemya velesiana gill symbiont</name>
    <dbReference type="NCBI Taxonomy" id="1918948"/>
    <lineage>
        <taxon>Bacteria</taxon>
        <taxon>Pseudomonadati</taxon>
        <taxon>Pseudomonadota</taxon>
        <taxon>Gammaproteobacteria</taxon>
        <taxon>sulfur-oxidizing symbionts</taxon>
    </lineage>
</organism>
<feature type="domain" description="Multidrug resistance protein MdtA-like C-terminal permuted SH3" evidence="4">
    <location>
        <begin position="310"/>
        <end position="365"/>
    </location>
</feature>
<keyword evidence="2" id="KW-0175">Coiled coil</keyword>
<dbReference type="InterPro" id="IPR058792">
    <property type="entry name" value="Beta-barrel_RND_2"/>
</dbReference>
<dbReference type="Gene3D" id="1.10.287.470">
    <property type="entry name" value="Helix hairpin bin"/>
    <property type="match status" value="1"/>
</dbReference>
<dbReference type="Proteomes" id="UP000190896">
    <property type="component" value="Unassembled WGS sequence"/>
</dbReference>
<evidence type="ECO:0000256" key="2">
    <source>
        <dbReference type="SAM" id="Coils"/>
    </source>
</evidence>
<dbReference type="Gene3D" id="2.40.420.20">
    <property type="match status" value="1"/>
</dbReference>
<dbReference type="AlphaFoldDB" id="A0A1T2KSJ1"/>
<dbReference type="Gene3D" id="2.40.30.170">
    <property type="match status" value="1"/>
</dbReference>
<dbReference type="Pfam" id="PF25954">
    <property type="entry name" value="Beta-barrel_RND_2"/>
    <property type="match status" value="1"/>
</dbReference>
<comment type="caution">
    <text evidence="5">The sequence shown here is derived from an EMBL/GenBank/DDBJ whole genome shotgun (WGS) entry which is preliminary data.</text>
</comment>
<feature type="domain" description="CusB-like beta-barrel" evidence="3">
    <location>
        <begin position="228"/>
        <end position="302"/>
    </location>
</feature>
<dbReference type="OrthoDB" id="9806939at2"/>
<proteinExistence type="inferred from homology"/>
<dbReference type="Pfam" id="PF25967">
    <property type="entry name" value="RND-MFP_C"/>
    <property type="match status" value="1"/>
</dbReference>
<protein>
    <submittedName>
        <fullName evidence="5">Efflux transporter periplasmic adaptor subunit</fullName>
    </submittedName>
</protein>
<evidence type="ECO:0000313" key="6">
    <source>
        <dbReference type="Proteomes" id="UP000190896"/>
    </source>
</evidence>
<dbReference type="GO" id="GO:1990281">
    <property type="term" value="C:efflux pump complex"/>
    <property type="evidence" value="ECO:0007669"/>
    <property type="project" value="TreeGrafter"/>
</dbReference>
<evidence type="ECO:0000313" key="5">
    <source>
        <dbReference type="EMBL" id="OOZ35670.1"/>
    </source>
</evidence>
<comment type="similarity">
    <text evidence="1">Belongs to the membrane fusion protein (MFP) (TC 8.A.1) family.</text>
</comment>
<gene>
    <name evidence="5" type="ORF">BOW51_10870</name>
</gene>
<dbReference type="InterPro" id="IPR006143">
    <property type="entry name" value="RND_pump_MFP"/>
</dbReference>
<dbReference type="PANTHER" id="PTHR30469">
    <property type="entry name" value="MULTIDRUG RESISTANCE PROTEIN MDTA"/>
    <property type="match status" value="1"/>
</dbReference>
<dbReference type="EMBL" id="MPRJ01000084">
    <property type="protein sequence ID" value="OOZ35670.1"/>
    <property type="molecule type" value="Genomic_DNA"/>
</dbReference>
<name>A0A1T2KSJ1_9GAMM</name>
<dbReference type="PANTHER" id="PTHR30469:SF15">
    <property type="entry name" value="HLYD FAMILY OF SECRETION PROTEINS"/>
    <property type="match status" value="1"/>
</dbReference>
<dbReference type="RefSeq" id="WP_078488035.1">
    <property type="nucleotide sequence ID" value="NZ_MPRJ01000084.1"/>
</dbReference>
<dbReference type="Gene3D" id="2.40.50.100">
    <property type="match status" value="1"/>
</dbReference>
<keyword evidence="6" id="KW-1185">Reference proteome</keyword>